<dbReference type="EMBL" id="HACA01022337">
    <property type="protein sequence ID" value="CDW39698.1"/>
    <property type="molecule type" value="Transcribed_RNA"/>
</dbReference>
<evidence type="ECO:0000313" key="1">
    <source>
        <dbReference type="EMBL" id="CDW39698.1"/>
    </source>
</evidence>
<dbReference type="InterPro" id="IPR019412">
    <property type="entry name" value="IML2/TPR_39"/>
</dbReference>
<protein>
    <submittedName>
        <fullName evidence="1">Uncharacterized protein</fullName>
    </submittedName>
</protein>
<dbReference type="PANTHER" id="PTHR31859:SF1">
    <property type="entry name" value="TETRATRICOPEPTIDE REPEAT PROTEIN 39C"/>
    <property type="match status" value="1"/>
</dbReference>
<dbReference type="PANTHER" id="PTHR31859">
    <property type="entry name" value="TETRATRICOPEPTIDE REPEAT PROTEIN 39 FAMILY MEMBER"/>
    <property type="match status" value="1"/>
</dbReference>
<dbReference type="OrthoDB" id="2154985at2759"/>
<proteinExistence type="predicted"/>
<dbReference type="Pfam" id="PF10300">
    <property type="entry name" value="Iml2-TPR_39"/>
    <property type="match status" value="1"/>
</dbReference>
<accession>A0A0K2UN62</accession>
<name>A0A0K2UN62_LEPSM</name>
<reference evidence="1" key="1">
    <citation type="submission" date="2014-05" db="EMBL/GenBank/DDBJ databases">
        <authorList>
            <person name="Chronopoulou M."/>
        </authorList>
    </citation>
    <scope>NUCLEOTIDE SEQUENCE</scope>
    <source>
        <tissue evidence="1">Whole organism</tissue>
    </source>
</reference>
<dbReference type="AlphaFoldDB" id="A0A0K2UN62"/>
<sequence length="194" mass="22235">MENDKVKKEDDWLTATKGIKFALNNRVEDAQKLLKSDSKSIQLQAGYCYLTFMNAVMTFEEEKMNRCLGTLRSMEKRCNSELSWSPSMASISGMKSRMVRGIWGNGESNVGMHEEEGRLAALRLEQQIILADCQVLAAIINFLQQDWGAYVKGGWVLRKAWKIYQKAYGQIRSLYLKRVGLQGNLLDINKIIEW</sequence>
<organism evidence="1">
    <name type="scientific">Lepeophtheirus salmonis</name>
    <name type="common">Salmon louse</name>
    <name type="synonym">Caligus salmonis</name>
    <dbReference type="NCBI Taxonomy" id="72036"/>
    <lineage>
        <taxon>Eukaryota</taxon>
        <taxon>Metazoa</taxon>
        <taxon>Ecdysozoa</taxon>
        <taxon>Arthropoda</taxon>
        <taxon>Crustacea</taxon>
        <taxon>Multicrustacea</taxon>
        <taxon>Hexanauplia</taxon>
        <taxon>Copepoda</taxon>
        <taxon>Siphonostomatoida</taxon>
        <taxon>Caligidae</taxon>
        <taxon>Lepeophtheirus</taxon>
    </lineage>
</organism>
<dbReference type="GO" id="GO:0060271">
    <property type="term" value="P:cilium assembly"/>
    <property type="evidence" value="ECO:0007669"/>
    <property type="project" value="TreeGrafter"/>
</dbReference>